<keyword evidence="1" id="KW-0808">Transferase</keyword>
<dbReference type="GO" id="GO:0016301">
    <property type="term" value="F:kinase activity"/>
    <property type="evidence" value="ECO:0007669"/>
    <property type="project" value="UniProtKB-KW"/>
</dbReference>
<feature type="non-terminal residue" evidence="1">
    <location>
        <position position="87"/>
    </location>
</feature>
<keyword evidence="1" id="KW-0418">Kinase</keyword>
<organism evidence="1 2">
    <name type="scientific">Streptomyces milbemycinicus</name>
    <dbReference type="NCBI Taxonomy" id="476552"/>
    <lineage>
        <taxon>Bacteria</taxon>
        <taxon>Bacillati</taxon>
        <taxon>Actinomycetota</taxon>
        <taxon>Actinomycetes</taxon>
        <taxon>Kitasatosporales</taxon>
        <taxon>Streptomycetaceae</taxon>
        <taxon>Streptomyces</taxon>
    </lineage>
</organism>
<proteinExistence type="predicted"/>
<evidence type="ECO:0000313" key="1">
    <source>
        <dbReference type="EMBL" id="MFK4274179.1"/>
    </source>
</evidence>
<dbReference type="Proteomes" id="UP001620295">
    <property type="component" value="Unassembled WGS sequence"/>
</dbReference>
<evidence type="ECO:0000313" key="2">
    <source>
        <dbReference type="Proteomes" id="UP001620295"/>
    </source>
</evidence>
<name>A0ABW8MAB5_9ACTN</name>
<accession>A0ABW8MAB5</accession>
<reference evidence="1 2" key="1">
    <citation type="submission" date="2024-11" db="EMBL/GenBank/DDBJ databases">
        <title>The Natural Products Discovery Center: Release of the First 8490 Sequenced Strains for Exploring Actinobacteria Biosynthetic Diversity.</title>
        <authorList>
            <person name="Kalkreuter E."/>
            <person name="Kautsar S.A."/>
            <person name="Yang D."/>
            <person name="Bader C.D."/>
            <person name="Teijaro C.N."/>
            <person name="Fluegel L."/>
            <person name="Davis C.M."/>
            <person name="Simpson J.R."/>
            <person name="Lauterbach L."/>
            <person name="Steele A.D."/>
            <person name="Gui C."/>
            <person name="Meng S."/>
            <person name="Li G."/>
            <person name="Viehrig K."/>
            <person name="Ye F."/>
            <person name="Su P."/>
            <person name="Kiefer A.F."/>
            <person name="Nichols A."/>
            <person name="Cepeda A.J."/>
            <person name="Yan W."/>
            <person name="Fan B."/>
            <person name="Jiang Y."/>
            <person name="Adhikari A."/>
            <person name="Zheng C.-J."/>
            <person name="Schuster L."/>
            <person name="Cowan T.M."/>
            <person name="Smanski M.J."/>
            <person name="Chevrette M.G."/>
            <person name="De Carvalho L.P.S."/>
            <person name="Shen B."/>
        </authorList>
    </citation>
    <scope>NUCLEOTIDE SEQUENCE [LARGE SCALE GENOMIC DNA]</scope>
    <source>
        <strain evidence="1 2">NPDC020863</strain>
    </source>
</reference>
<dbReference type="EMBL" id="JBJDQH010000562">
    <property type="protein sequence ID" value="MFK4274179.1"/>
    <property type="molecule type" value="Genomic_DNA"/>
</dbReference>
<comment type="caution">
    <text evidence="1">The sequence shown here is derived from an EMBL/GenBank/DDBJ whole genome shotgun (WGS) entry which is preliminary data.</text>
</comment>
<sequence length="87" mass="9433">MSLPERSSQDADLGVLTGLRSGKRSFYPAYVRSAERLERTVEALDGISRALVRTAEGPRALVEAVVRTAAEHLQARWLLLAVADGAL</sequence>
<keyword evidence="2" id="KW-1185">Reference proteome</keyword>
<protein>
    <submittedName>
        <fullName evidence="1">Sensor histidine kinase</fullName>
    </submittedName>
</protein>
<gene>
    <name evidence="1" type="ORF">ACI2L5_56540</name>
</gene>